<evidence type="ECO:0000313" key="2">
    <source>
        <dbReference type="Proteomes" id="UP000007148"/>
    </source>
</evidence>
<sequence length="150" mass="16090">MIFAEQTPSTQQPSQSHVTHYYIPSQHPALKIYHSSPMLGRSPAFLSAPTPTHSGTLQTMACTSGESSISKSVKAEQIEVSLNTLIQAPLAAEHDNRTNASSDGTPEEEIVLIKSEETKPAVESRRGVAKKVILSLLLSSPVRNGPISTT</sequence>
<dbReference type="EMBL" id="CAFZ01000836">
    <property type="protein sequence ID" value="CCA76568.1"/>
    <property type="molecule type" value="Genomic_DNA"/>
</dbReference>
<protein>
    <submittedName>
        <fullName evidence="1">Uncharacterized protein</fullName>
    </submittedName>
</protein>
<reference evidence="1 2" key="1">
    <citation type="journal article" date="2011" name="PLoS Pathog.">
        <title>Endophytic Life Strategies Decoded by Genome and Transcriptome Analyses of the Mutualistic Root Symbiont Piriformospora indica.</title>
        <authorList>
            <person name="Zuccaro A."/>
            <person name="Lahrmann U."/>
            <person name="Guldener U."/>
            <person name="Langen G."/>
            <person name="Pfiffi S."/>
            <person name="Biedenkopf D."/>
            <person name="Wong P."/>
            <person name="Samans B."/>
            <person name="Grimm C."/>
            <person name="Basiewicz M."/>
            <person name="Murat C."/>
            <person name="Martin F."/>
            <person name="Kogel K.H."/>
        </authorList>
    </citation>
    <scope>NUCLEOTIDE SEQUENCE [LARGE SCALE GENOMIC DNA]</scope>
    <source>
        <strain evidence="1 2">DSM 11827</strain>
    </source>
</reference>
<dbReference type="Proteomes" id="UP000007148">
    <property type="component" value="Unassembled WGS sequence"/>
</dbReference>
<dbReference type="HOGENOM" id="CLU_1741302_0_0_1"/>
<evidence type="ECO:0000313" key="1">
    <source>
        <dbReference type="EMBL" id="CCA76568.1"/>
    </source>
</evidence>
<accession>G4TZ25</accession>
<keyword evidence="2" id="KW-1185">Reference proteome</keyword>
<dbReference type="AlphaFoldDB" id="G4TZ25"/>
<proteinExistence type="predicted"/>
<dbReference type="InParanoid" id="G4TZ25"/>
<organism evidence="1 2">
    <name type="scientific">Serendipita indica (strain DSM 11827)</name>
    <name type="common">Root endophyte fungus</name>
    <name type="synonym">Piriformospora indica</name>
    <dbReference type="NCBI Taxonomy" id="1109443"/>
    <lineage>
        <taxon>Eukaryota</taxon>
        <taxon>Fungi</taxon>
        <taxon>Dikarya</taxon>
        <taxon>Basidiomycota</taxon>
        <taxon>Agaricomycotina</taxon>
        <taxon>Agaricomycetes</taxon>
        <taxon>Sebacinales</taxon>
        <taxon>Serendipitaceae</taxon>
        <taxon>Serendipita</taxon>
    </lineage>
</organism>
<comment type="caution">
    <text evidence="1">The sequence shown here is derived from an EMBL/GenBank/DDBJ whole genome shotgun (WGS) entry which is preliminary data.</text>
</comment>
<gene>
    <name evidence="1" type="ORF">PIIN_10560</name>
</gene>
<name>G4TZ25_SERID</name>